<feature type="chain" id="PRO_5036467947" description="EGF-like domain-containing protein" evidence="3">
    <location>
        <begin position="26"/>
        <end position="82"/>
    </location>
</feature>
<dbReference type="CDD" id="cd00054">
    <property type="entry name" value="EGF_CA"/>
    <property type="match status" value="1"/>
</dbReference>
<dbReference type="Proteomes" id="UP000887116">
    <property type="component" value="Unassembled WGS sequence"/>
</dbReference>
<dbReference type="PROSITE" id="PS50026">
    <property type="entry name" value="EGF_3"/>
    <property type="match status" value="1"/>
</dbReference>
<comment type="caution">
    <text evidence="2">Lacks conserved residue(s) required for the propagation of feature annotation.</text>
</comment>
<dbReference type="Gene3D" id="2.10.25.10">
    <property type="entry name" value="Laminin"/>
    <property type="match status" value="1"/>
</dbReference>
<dbReference type="InterPro" id="IPR000742">
    <property type="entry name" value="EGF"/>
</dbReference>
<reference evidence="5" key="1">
    <citation type="submission" date="2020-07" db="EMBL/GenBank/DDBJ databases">
        <title>Multicomponent nature underlies the extraordinary mechanical properties of spider dragline silk.</title>
        <authorList>
            <person name="Kono N."/>
            <person name="Nakamura H."/>
            <person name="Mori M."/>
            <person name="Yoshida Y."/>
            <person name="Ohtoshi R."/>
            <person name="Malay A.D."/>
            <person name="Moran D.A.P."/>
            <person name="Tomita M."/>
            <person name="Numata K."/>
            <person name="Arakawa K."/>
        </authorList>
    </citation>
    <scope>NUCLEOTIDE SEQUENCE</scope>
</reference>
<dbReference type="GO" id="GO:0005509">
    <property type="term" value="F:calcium ion binding"/>
    <property type="evidence" value="ECO:0007669"/>
    <property type="project" value="InterPro"/>
</dbReference>
<dbReference type="OrthoDB" id="283575at2759"/>
<evidence type="ECO:0000256" key="1">
    <source>
        <dbReference type="ARBA" id="ARBA00023157"/>
    </source>
</evidence>
<dbReference type="EMBL" id="BMAO01007781">
    <property type="protein sequence ID" value="GFR18453.1"/>
    <property type="molecule type" value="Genomic_DNA"/>
</dbReference>
<accession>A0A8X6H9I3</accession>
<sequence>MQIVGKERIFFLAVTTVFVINAVDSENHVKQLADLDKCRSNPCKNGGVCKVEEDSFVCICPQQFSGLRCEIGKMNLFFNTLL</sequence>
<dbReference type="FunFam" id="2.10.25.10:FF:000602">
    <property type="entry name" value="Notch receptor protein"/>
    <property type="match status" value="1"/>
</dbReference>
<dbReference type="PROSITE" id="PS00022">
    <property type="entry name" value="EGF_1"/>
    <property type="match status" value="1"/>
</dbReference>
<keyword evidence="1 2" id="KW-1015">Disulfide bond</keyword>
<dbReference type="PRINTS" id="PR00010">
    <property type="entry name" value="EGFBLOOD"/>
</dbReference>
<evidence type="ECO:0000259" key="4">
    <source>
        <dbReference type="PROSITE" id="PS50026"/>
    </source>
</evidence>
<evidence type="ECO:0000313" key="6">
    <source>
        <dbReference type="Proteomes" id="UP000887116"/>
    </source>
</evidence>
<gene>
    <name evidence="5" type="ORF">TNCT_170991</name>
</gene>
<keyword evidence="2" id="KW-0245">EGF-like domain</keyword>
<feature type="disulfide bond" evidence="2">
    <location>
        <begin position="60"/>
        <end position="69"/>
    </location>
</feature>
<keyword evidence="6" id="KW-1185">Reference proteome</keyword>
<dbReference type="SUPFAM" id="SSF57196">
    <property type="entry name" value="EGF/Laminin"/>
    <property type="match status" value="1"/>
</dbReference>
<protein>
    <recommendedName>
        <fullName evidence="4">EGF-like domain-containing protein</fullName>
    </recommendedName>
</protein>
<comment type="caution">
    <text evidence="5">The sequence shown here is derived from an EMBL/GenBank/DDBJ whole genome shotgun (WGS) entry which is preliminary data.</text>
</comment>
<dbReference type="AlphaFoldDB" id="A0A8X6H9I3"/>
<evidence type="ECO:0000256" key="3">
    <source>
        <dbReference type="SAM" id="SignalP"/>
    </source>
</evidence>
<evidence type="ECO:0000256" key="2">
    <source>
        <dbReference type="PROSITE-ProRule" id="PRU00076"/>
    </source>
</evidence>
<proteinExistence type="predicted"/>
<dbReference type="SMART" id="SM00179">
    <property type="entry name" value="EGF_CA"/>
    <property type="match status" value="1"/>
</dbReference>
<feature type="signal peptide" evidence="3">
    <location>
        <begin position="1"/>
        <end position="25"/>
    </location>
</feature>
<dbReference type="InterPro" id="IPR001881">
    <property type="entry name" value="EGF-like_Ca-bd_dom"/>
</dbReference>
<organism evidence="5 6">
    <name type="scientific">Trichonephila clavata</name>
    <name type="common">Joro spider</name>
    <name type="synonym">Nephila clavata</name>
    <dbReference type="NCBI Taxonomy" id="2740835"/>
    <lineage>
        <taxon>Eukaryota</taxon>
        <taxon>Metazoa</taxon>
        <taxon>Ecdysozoa</taxon>
        <taxon>Arthropoda</taxon>
        <taxon>Chelicerata</taxon>
        <taxon>Arachnida</taxon>
        <taxon>Araneae</taxon>
        <taxon>Araneomorphae</taxon>
        <taxon>Entelegynae</taxon>
        <taxon>Araneoidea</taxon>
        <taxon>Nephilidae</taxon>
        <taxon>Trichonephila</taxon>
    </lineage>
</organism>
<name>A0A8X6H9I3_TRICU</name>
<dbReference type="SMART" id="SM00181">
    <property type="entry name" value="EGF"/>
    <property type="match status" value="1"/>
</dbReference>
<dbReference type="Pfam" id="PF00008">
    <property type="entry name" value="EGF"/>
    <property type="match status" value="1"/>
</dbReference>
<feature type="domain" description="EGF-like" evidence="4">
    <location>
        <begin position="34"/>
        <end position="70"/>
    </location>
</feature>
<keyword evidence="3" id="KW-0732">Signal</keyword>
<evidence type="ECO:0000313" key="5">
    <source>
        <dbReference type="EMBL" id="GFR18453.1"/>
    </source>
</evidence>